<dbReference type="Proteomes" id="UP000784294">
    <property type="component" value="Unassembled WGS sequence"/>
</dbReference>
<feature type="compositionally biased region" description="Basic and acidic residues" evidence="1">
    <location>
        <begin position="35"/>
        <end position="48"/>
    </location>
</feature>
<evidence type="ECO:0000313" key="2">
    <source>
        <dbReference type="EMBL" id="VEL43735.1"/>
    </source>
</evidence>
<comment type="caution">
    <text evidence="2">The sequence shown here is derived from an EMBL/GenBank/DDBJ whole genome shotgun (WGS) entry which is preliminary data.</text>
</comment>
<accession>A0A448XS90</accession>
<evidence type="ECO:0000256" key="1">
    <source>
        <dbReference type="SAM" id="MobiDB-lite"/>
    </source>
</evidence>
<dbReference type="EMBL" id="CAAALY010284579">
    <property type="protein sequence ID" value="VEL43735.1"/>
    <property type="molecule type" value="Genomic_DNA"/>
</dbReference>
<evidence type="ECO:0000313" key="3">
    <source>
        <dbReference type="Proteomes" id="UP000784294"/>
    </source>
</evidence>
<keyword evidence="3" id="KW-1185">Reference proteome</keyword>
<feature type="compositionally biased region" description="Basic residues" evidence="1">
    <location>
        <begin position="1"/>
        <end position="17"/>
    </location>
</feature>
<name>A0A448XS90_9PLAT</name>
<protein>
    <submittedName>
        <fullName evidence="2">Uncharacterized protein</fullName>
    </submittedName>
</protein>
<organism evidence="2 3">
    <name type="scientific">Protopolystoma xenopodis</name>
    <dbReference type="NCBI Taxonomy" id="117903"/>
    <lineage>
        <taxon>Eukaryota</taxon>
        <taxon>Metazoa</taxon>
        <taxon>Spiralia</taxon>
        <taxon>Lophotrochozoa</taxon>
        <taxon>Platyhelminthes</taxon>
        <taxon>Monogenea</taxon>
        <taxon>Polyopisthocotylea</taxon>
        <taxon>Polystomatidea</taxon>
        <taxon>Polystomatidae</taxon>
        <taxon>Protopolystoma</taxon>
    </lineage>
</organism>
<proteinExistence type="predicted"/>
<sequence>MTLRTSLKKKSGQRHHSSSPSPGQQRSRHGGSSAAEHRKNVAKSDEEKFPFEKQIYKQASSNGLRVHQRVHGRCFHATLFEIATSNCAVENLEVQDSWFRCKSELTTSTETALPGHLEMRYTNLATSFPIRPTTGTSNMKRRECLVLQ</sequence>
<feature type="region of interest" description="Disordered" evidence="1">
    <location>
        <begin position="1"/>
        <end position="48"/>
    </location>
</feature>
<reference evidence="2" key="1">
    <citation type="submission" date="2018-11" db="EMBL/GenBank/DDBJ databases">
        <authorList>
            <consortium name="Pathogen Informatics"/>
        </authorList>
    </citation>
    <scope>NUCLEOTIDE SEQUENCE</scope>
</reference>
<dbReference type="AlphaFoldDB" id="A0A448XS90"/>
<gene>
    <name evidence="2" type="ORF">PXEA_LOCUS37175</name>
</gene>